<dbReference type="GO" id="GO:0006289">
    <property type="term" value="P:nucleotide-excision repair"/>
    <property type="evidence" value="ECO:0007669"/>
    <property type="project" value="InterPro"/>
</dbReference>
<evidence type="ECO:0000256" key="13">
    <source>
        <dbReference type="ARBA" id="ARBA00023204"/>
    </source>
</evidence>
<dbReference type="PANTHER" id="PTHR43152">
    <property type="entry name" value="UVRABC SYSTEM PROTEIN A"/>
    <property type="match status" value="1"/>
</dbReference>
<dbReference type="RefSeq" id="WP_096400502.1">
    <property type="nucleotide sequence ID" value="NZ_AP017368.1"/>
</dbReference>
<evidence type="ECO:0000313" key="18">
    <source>
        <dbReference type="EMBL" id="BAV92135.1"/>
    </source>
</evidence>
<evidence type="ECO:0000256" key="1">
    <source>
        <dbReference type="ARBA" id="ARBA00004496"/>
    </source>
</evidence>
<dbReference type="Pfam" id="PF17755">
    <property type="entry name" value="UvrA_DNA-bind"/>
    <property type="match status" value="1"/>
</dbReference>
<keyword evidence="3" id="KW-0479">Metal-binding</keyword>
<evidence type="ECO:0000256" key="3">
    <source>
        <dbReference type="ARBA" id="ARBA00022723"/>
    </source>
</evidence>
<proteinExistence type="inferred from homology"/>
<dbReference type="PROSITE" id="PS00211">
    <property type="entry name" value="ABC_TRANSPORTER_1"/>
    <property type="match status" value="2"/>
</dbReference>
<keyword evidence="9" id="KW-0862">Zinc</keyword>
<keyword evidence="2" id="KW-0963">Cytoplasm</keyword>
<dbReference type="Pfam" id="PF17760">
    <property type="entry name" value="UvrA_inter"/>
    <property type="match status" value="1"/>
</dbReference>
<evidence type="ECO:0000313" key="19">
    <source>
        <dbReference type="Proteomes" id="UP000242645"/>
    </source>
</evidence>
<evidence type="ECO:0000256" key="11">
    <source>
        <dbReference type="ARBA" id="ARBA00022881"/>
    </source>
</evidence>
<gene>
    <name evidence="18" type="primary">uvrA</name>
    <name evidence="18" type="ORF">RSDT_0623</name>
</gene>
<evidence type="ECO:0000256" key="14">
    <source>
        <dbReference type="ARBA" id="ARBA00038000"/>
    </source>
</evidence>
<dbReference type="InterPro" id="IPR004602">
    <property type="entry name" value="UvrA"/>
</dbReference>
<dbReference type="Pfam" id="PF00005">
    <property type="entry name" value="ABC_tran"/>
    <property type="match status" value="1"/>
</dbReference>
<sequence length="987" mass="108409">MNIADERVIHIEKARQHNLKNVSLDIPRDELVVICGPSGSGKSTLAFDIVYAEGQRRYVESLSAYARQFLPKMDKPDVEKIEGLSPAISLEQQSVSRNPRSTVGTVTEIHDFLRVFFARLGRMYCPSCGRSIEARAGDEIISDILALPQGAKFMLLAPLIEMQKGTHANRFKKLRAEGFARVRVDGGFCTLDDVPILDKNKKHSIDLVVDRLVNKDGIRSRLANSVELTLRYGDGRLVLHELGSAQTKIRETIHSTISVCPYCRISLPALSPQLFSFNGPQGACPRCVGLGSVDYFEPRLIAPNRGLALNAGALLPWAAEKSFRRYETALAALGKRFKFKLSTPLDQFSDTALTALFYGEDESGKPAVGSPGLRRNWMGGSVALGATGDYQSEHFKTAQHINIDPGKMKKRWPGVVPLLEKGMEYGNAWREELLRFRQSTNCPDCDGARLKPDALAVRVDDLNIAAFCALSVERALAWLHGRNFSGRRTRIAEPLMKELTHRLSFMYNVGLEYISLGRSMVTLSGGEAQRIRLASQLGSGLVGVTYVLDEPSIGLHPRDNERLLDTLRSLKKRGNTVLVVEHDEATICAADTVIELGPGSGAQGGEIMFAGSVEALLGKANTLTARYLRGEEFIALPDKRRAGKGEIVLHNVTTNNLRGIDCRIPLGVMTCVTGVSGSGKSSLVVDTLYKHLALQLGLRVDQPGTIGGITYTGGIHPVERLVAIDQTPIGRTPRSNPATYAKIFDEIRSIFAMTADGRQRGYKPGRFSFNVRGGRCEACSGDGQIRVEMHFLQDVYVICDVCKGKRYNHETLEVRYRGLNIAEVLDLTVHQARQLFGNYRTLERRLAVLEEVGLEYLRLGQPATTLSGGEAQRIKISRELGKRSLPGSLYILDEPTTGLHMHEVGKLIKVLHALVDKGAGVVVIEHNTDMILAADHVLDMGPGGGENGGLIVSAGTPEAIVADPDSVTGRFLMRERTDRRRHRLRGT</sequence>
<keyword evidence="6" id="KW-0227">DNA damage</keyword>
<dbReference type="AlphaFoldDB" id="A0A1J1DQM7"/>
<dbReference type="Proteomes" id="UP000242645">
    <property type="component" value="Chromosome"/>
</dbReference>
<dbReference type="InterPro" id="IPR041102">
    <property type="entry name" value="UvrA_inter"/>
</dbReference>
<dbReference type="EMBL" id="AP017368">
    <property type="protein sequence ID" value="BAV92135.1"/>
    <property type="molecule type" value="Genomic_DNA"/>
</dbReference>
<evidence type="ECO:0000259" key="17">
    <source>
        <dbReference type="PROSITE" id="PS50893"/>
    </source>
</evidence>
<dbReference type="OrthoDB" id="9809851at2"/>
<dbReference type="GO" id="GO:0005737">
    <property type="term" value="C:cytoplasm"/>
    <property type="evidence" value="ECO:0007669"/>
    <property type="project" value="UniProtKB-SubCell"/>
</dbReference>
<dbReference type="InterPro" id="IPR027417">
    <property type="entry name" value="P-loop_NTPase"/>
</dbReference>
<evidence type="ECO:0000256" key="15">
    <source>
        <dbReference type="ARBA" id="ARBA00039316"/>
    </source>
</evidence>
<comment type="subcellular location">
    <subcellularLocation>
        <location evidence="1">Cytoplasm</location>
    </subcellularLocation>
</comment>
<dbReference type="Gene3D" id="3.30.190.20">
    <property type="match status" value="1"/>
</dbReference>
<evidence type="ECO:0000256" key="12">
    <source>
        <dbReference type="ARBA" id="ARBA00023125"/>
    </source>
</evidence>
<dbReference type="PANTHER" id="PTHR43152:SF1">
    <property type="entry name" value="UVRA PROTEIN"/>
    <property type="match status" value="1"/>
</dbReference>
<dbReference type="Gene3D" id="1.10.8.280">
    <property type="entry name" value="ABC transporter ATPase domain-like"/>
    <property type="match status" value="1"/>
</dbReference>
<keyword evidence="13" id="KW-0234">DNA repair</keyword>
<keyword evidence="7" id="KW-0228">DNA excision</keyword>
<evidence type="ECO:0000256" key="4">
    <source>
        <dbReference type="ARBA" id="ARBA00022737"/>
    </source>
</evidence>
<dbReference type="PROSITE" id="PS50893">
    <property type="entry name" value="ABC_TRANSPORTER_2"/>
    <property type="match status" value="1"/>
</dbReference>
<evidence type="ECO:0000256" key="7">
    <source>
        <dbReference type="ARBA" id="ARBA00022769"/>
    </source>
</evidence>
<name>A0A1J1DQM7_9BACT</name>
<keyword evidence="10" id="KW-0067">ATP-binding</keyword>
<dbReference type="GO" id="GO:0005524">
    <property type="term" value="F:ATP binding"/>
    <property type="evidence" value="ECO:0007669"/>
    <property type="project" value="UniProtKB-KW"/>
</dbReference>
<evidence type="ECO:0000256" key="10">
    <source>
        <dbReference type="ARBA" id="ARBA00022840"/>
    </source>
</evidence>
<dbReference type="GO" id="GO:0016887">
    <property type="term" value="F:ATP hydrolysis activity"/>
    <property type="evidence" value="ECO:0007669"/>
    <property type="project" value="InterPro"/>
</dbReference>
<evidence type="ECO:0000256" key="2">
    <source>
        <dbReference type="ARBA" id="ARBA00022490"/>
    </source>
</evidence>
<feature type="domain" description="ABC transporter" evidence="17">
    <location>
        <begin position="634"/>
        <end position="967"/>
    </location>
</feature>
<evidence type="ECO:0000256" key="16">
    <source>
        <dbReference type="ARBA" id="ARBA00042156"/>
    </source>
</evidence>
<comment type="similarity">
    <text evidence="14">Belongs to the ABC transporter superfamily. UvrA family.</text>
</comment>
<dbReference type="InterPro" id="IPR003439">
    <property type="entry name" value="ABC_transporter-like_ATP-bd"/>
</dbReference>
<dbReference type="SUPFAM" id="SSF52540">
    <property type="entry name" value="P-loop containing nucleoside triphosphate hydrolases"/>
    <property type="match status" value="2"/>
</dbReference>
<keyword evidence="8" id="KW-0863">Zinc-finger</keyword>
<keyword evidence="11" id="KW-0267">Excision nuclease</keyword>
<dbReference type="GO" id="GO:0003677">
    <property type="term" value="F:DNA binding"/>
    <property type="evidence" value="ECO:0007669"/>
    <property type="project" value="UniProtKB-KW"/>
</dbReference>
<protein>
    <recommendedName>
        <fullName evidence="15">UvrABC system protein A</fullName>
    </recommendedName>
    <alternativeName>
        <fullName evidence="16">Excinuclease ABC subunit A</fullName>
    </alternativeName>
</protein>
<dbReference type="InterPro" id="IPR041552">
    <property type="entry name" value="UvrA_DNA-bd"/>
</dbReference>
<evidence type="ECO:0000256" key="9">
    <source>
        <dbReference type="ARBA" id="ARBA00022833"/>
    </source>
</evidence>
<organism evidence="18 19">
    <name type="scientific">Candidatus Desulfovibrio trichonymphae</name>
    <dbReference type="NCBI Taxonomy" id="1725232"/>
    <lineage>
        <taxon>Bacteria</taxon>
        <taxon>Pseudomonadati</taxon>
        <taxon>Thermodesulfobacteriota</taxon>
        <taxon>Desulfovibrionia</taxon>
        <taxon>Desulfovibrionales</taxon>
        <taxon>Desulfovibrionaceae</taxon>
        <taxon>Desulfovibrio</taxon>
    </lineage>
</organism>
<evidence type="ECO:0000256" key="5">
    <source>
        <dbReference type="ARBA" id="ARBA00022741"/>
    </source>
</evidence>
<dbReference type="GO" id="GO:0004518">
    <property type="term" value="F:nuclease activity"/>
    <property type="evidence" value="ECO:0007669"/>
    <property type="project" value="UniProtKB-KW"/>
</dbReference>
<keyword evidence="19" id="KW-1185">Reference proteome</keyword>
<dbReference type="GO" id="GO:0009380">
    <property type="term" value="C:excinuclease repair complex"/>
    <property type="evidence" value="ECO:0007669"/>
    <property type="project" value="InterPro"/>
</dbReference>
<dbReference type="Gene3D" id="3.40.50.300">
    <property type="entry name" value="P-loop containing nucleotide triphosphate hydrolases"/>
    <property type="match status" value="3"/>
</dbReference>
<reference evidence="18 19" key="1">
    <citation type="journal article" date="2017" name="ISME J.">
        <title>Genome of 'Ca. Desulfovibrio trichonymphae', an H2-oxidizing bacterium in a tripartite symbiotic system within a protist cell in the termite gut.</title>
        <authorList>
            <person name="Kuwahara H."/>
            <person name="Yuki M."/>
            <person name="Izawa K."/>
            <person name="Ohkuma M."/>
            <person name="Hongoh Y."/>
        </authorList>
    </citation>
    <scope>NUCLEOTIDE SEQUENCE [LARGE SCALE GENOMIC DNA]</scope>
    <source>
        <strain evidence="18 19">Rs-N31</strain>
    </source>
</reference>
<keyword evidence="4" id="KW-0677">Repeat</keyword>
<evidence type="ECO:0000256" key="8">
    <source>
        <dbReference type="ARBA" id="ARBA00022771"/>
    </source>
</evidence>
<dbReference type="NCBIfam" id="TIGR00630">
    <property type="entry name" value="uvra"/>
    <property type="match status" value="1"/>
</dbReference>
<accession>A0A1J1DQM7</accession>
<dbReference type="InterPro" id="IPR017871">
    <property type="entry name" value="ABC_transporter-like_CS"/>
</dbReference>
<keyword evidence="5" id="KW-0547">Nucleotide-binding</keyword>
<dbReference type="KEGG" id="dtr:RSDT_0623"/>
<dbReference type="GO" id="GO:0008270">
    <property type="term" value="F:zinc ion binding"/>
    <property type="evidence" value="ECO:0007669"/>
    <property type="project" value="UniProtKB-KW"/>
</dbReference>
<evidence type="ECO:0000256" key="6">
    <source>
        <dbReference type="ARBA" id="ARBA00022763"/>
    </source>
</evidence>
<dbReference type="Gene3D" id="1.20.1580.10">
    <property type="entry name" value="ABC transporter ATPase like domain"/>
    <property type="match status" value="3"/>
</dbReference>
<keyword evidence="12" id="KW-0238">DNA-binding</keyword>